<protein>
    <submittedName>
        <fullName evidence="9">Glycosyl transferase</fullName>
    </submittedName>
    <submittedName>
        <fullName evidence="10">Glycosyltransferase involved in cell wall biosynthesis</fullName>
    </submittedName>
</protein>
<evidence type="ECO:0000256" key="5">
    <source>
        <dbReference type="ARBA" id="ARBA00022985"/>
    </source>
</evidence>
<dbReference type="EMBL" id="SOBK01000003">
    <property type="protein sequence ID" value="TDT89813.1"/>
    <property type="molecule type" value="Genomic_DNA"/>
</dbReference>
<dbReference type="GO" id="GO:0005886">
    <property type="term" value="C:plasma membrane"/>
    <property type="evidence" value="ECO:0007669"/>
    <property type="project" value="TreeGrafter"/>
</dbReference>
<sequence>MSNAEKFSVVLPVYNEQDNLRTLFSEIRTAADSTGRPWEAVFVDDCSTDDSLTIIRQLADEFEEVRYVAFAENRGQSAAFCAGFDAVESDIVVTMDADLQNDPADIPDMLAAFGDGCEMVIGWRAKRRDTFIKRISSRIANKIRDSIVDDGVHDTGCSLKVMRADMLGKLPRFKNMHRYFPILMKMQGARIREVKVNHRERGAGVSKYGTLDRALAGIYDLIGVKWLIKRHIGYTVKEKK</sequence>
<dbReference type="SUPFAM" id="SSF53448">
    <property type="entry name" value="Nucleotide-diphospho-sugar transferases"/>
    <property type="match status" value="1"/>
</dbReference>
<evidence type="ECO:0000259" key="8">
    <source>
        <dbReference type="Pfam" id="PF00535"/>
    </source>
</evidence>
<evidence type="ECO:0000313" key="10">
    <source>
        <dbReference type="EMBL" id="TDT89813.1"/>
    </source>
</evidence>
<dbReference type="OrthoDB" id="9802649at2"/>
<feature type="domain" description="Glycosyltransferase 2-like" evidence="8">
    <location>
        <begin position="8"/>
        <end position="168"/>
    </location>
</feature>
<dbReference type="InterPro" id="IPR029044">
    <property type="entry name" value="Nucleotide-diphossugar_trans"/>
</dbReference>
<keyword evidence="11" id="KW-1185">Reference proteome</keyword>
<dbReference type="PANTHER" id="PTHR48090">
    <property type="entry name" value="UNDECAPRENYL-PHOSPHATE 4-DEOXY-4-FORMAMIDO-L-ARABINOSE TRANSFERASE-RELATED"/>
    <property type="match status" value="1"/>
</dbReference>
<dbReference type="InterPro" id="IPR001173">
    <property type="entry name" value="Glyco_trans_2-like"/>
</dbReference>
<dbReference type="CDD" id="cd04187">
    <property type="entry name" value="DPM1_like_bac"/>
    <property type="match status" value="1"/>
</dbReference>
<accession>A0A126QNC0</accession>
<gene>
    <name evidence="9" type="ORF">AWY79_09985</name>
    <name evidence="10" type="ORF">EDC59_103111</name>
</gene>
<dbReference type="GO" id="GO:0009103">
    <property type="term" value="P:lipopolysaccharide biosynthetic process"/>
    <property type="evidence" value="ECO:0007669"/>
    <property type="project" value="UniProtKB-KW"/>
</dbReference>
<dbReference type="Proteomes" id="UP000055611">
    <property type="component" value="Chromosome"/>
</dbReference>
<keyword evidence="4" id="KW-0812">Transmembrane</keyword>
<reference evidence="9 11" key="1">
    <citation type="journal article" date="2016" name="Front. Microbiol.">
        <title>Genome Sequence of the Piezophilic, Mesophilic Sulfate-Reducing Bacterium Desulfovibrio indicus J2T.</title>
        <authorList>
            <person name="Cao J."/>
            <person name="Maignien L."/>
            <person name="Shao Z."/>
            <person name="Alain K."/>
            <person name="Jebbar M."/>
        </authorList>
    </citation>
    <scope>NUCLEOTIDE SEQUENCE [LARGE SCALE GENOMIC DNA]</scope>
    <source>
        <strain evidence="9 11">J2</strain>
    </source>
</reference>
<evidence type="ECO:0000256" key="4">
    <source>
        <dbReference type="ARBA" id="ARBA00022692"/>
    </source>
</evidence>
<dbReference type="Pfam" id="PF00535">
    <property type="entry name" value="Glycos_transf_2"/>
    <property type="match status" value="1"/>
</dbReference>
<dbReference type="GO" id="GO:0099621">
    <property type="term" value="F:undecaprenyl-phosphate 4-deoxy-4-formamido-L-arabinose transferase activity"/>
    <property type="evidence" value="ECO:0007669"/>
    <property type="project" value="TreeGrafter"/>
</dbReference>
<evidence type="ECO:0000256" key="2">
    <source>
        <dbReference type="ARBA" id="ARBA00022676"/>
    </source>
</evidence>
<dbReference type="Gene3D" id="3.90.550.10">
    <property type="entry name" value="Spore Coat Polysaccharide Biosynthesis Protein SpsA, Chain A"/>
    <property type="match status" value="1"/>
</dbReference>
<keyword evidence="3 9" id="KW-0808">Transferase</keyword>
<evidence type="ECO:0000313" key="9">
    <source>
        <dbReference type="EMBL" id="AMK11421.1"/>
    </source>
</evidence>
<keyword evidence="7" id="KW-0472">Membrane</keyword>
<evidence type="ECO:0000313" key="11">
    <source>
        <dbReference type="Proteomes" id="UP000055611"/>
    </source>
</evidence>
<organism evidence="10 12">
    <name type="scientific">Pseudodesulfovibrio indicus</name>
    <dbReference type="NCBI Taxonomy" id="1716143"/>
    <lineage>
        <taxon>Bacteria</taxon>
        <taxon>Pseudomonadati</taxon>
        <taxon>Thermodesulfobacteriota</taxon>
        <taxon>Desulfovibrionia</taxon>
        <taxon>Desulfovibrionales</taxon>
        <taxon>Desulfovibrionaceae</taxon>
    </lineage>
</organism>
<name>A0A126QNC0_9BACT</name>
<keyword evidence="5" id="KW-0448">Lipopolysaccharide biosynthesis</keyword>
<reference evidence="10 12" key="2">
    <citation type="submission" date="2019-03" db="EMBL/GenBank/DDBJ databases">
        <title>Genomic Encyclopedia of Type Strains, Phase IV (KMG-IV): sequencing the most valuable type-strain genomes for metagenomic binning, comparative biology and taxonomic classification.</title>
        <authorList>
            <person name="Goeker M."/>
        </authorList>
    </citation>
    <scope>NUCLEOTIDE SEQUENCE [LARGE SCALE GENOMIC DNA]</scope>
    <source>
        <strain evidence="10 12">DSM 101483</strain>
    </source>
</reference>
<dbReference type="RefSeq" id="WP_066803094.1">
    <property type="nucleotide sequence ID" value="NZ_CP014206.1"/>
</dbReference>
<keyword evidence="2" id="KW-0328">Glycosyltransferase</keyword>
<evidence type="ECO:0000313" key="12">
    <source>
        <dbReference type="Proteomes" id="UP000295506"/>
    </source>
</evidence>
<keyword evidence="6" id="KW-1133">Transmembrane helix</keyword>
<dbReference type="Proteomes" id="UP000295506">
    <property type="component" value="Unassembled WGS sequence"/>
</dbReference>
<keyword evidence="1" id="KW-1003">Cell membrane</keyword>
<evidence type="ECO:0000256" key="6">
    <source>
        <dbReference type="ARBA" id="ARBA00022989"/>
    </source>
</evidence>
<evidence type="ECO:0000256" key="3">
    <source>
        <dbReference type="ARBA" id="ARBA00022679"/>
    </source>
</evidence>
<dbReference type="InterPro" id="IPR050256">
    <property type="entry name" value="Glycosyltransferase_2"/>
</dbReference>
<dbReference type="EMBL" id="CP014206">
    <property type="protein sequence ID" value="AMK11421.1"/>
    <property type="molecule type" value="Genomic_DNA"/>
</dbReference>
<evidence type="ECO:0000256" key="7">
    <source>
        <dbReference type="ARBA" id="ARBA00023136"/>
    </source>
</evidence>
<dbReference type="AlphaFoldDB" id="A0A126QNC0"/>
<dbReference type="KEGG" id="dej:AWY79_09985"/>
<proteinExistence type="predicted"/>
<evidence type="ECO:0000256" key="1">
    <source>
        <dbReference type="ARBA" id="ARBA00022475"/>
    </source>
</evidence>
<dbReference type="PANTHER" id="PTHR48090:SF3">
    <property type="entry name" value="UNDECAPRENYL-PHOSPHATE 4-DEOXY-4-FORMAMIDO-L-ARABINOSE TRANSFERASE"/>
    <property type="match status" value="1"/>
</dbReference>